<feature type="compositionally biased region" description="Basic and acidic residues" evidence="1">
    <location>
        <begin position="617"/>
        <end position="628"/>
    </location>
</feature>
<feature type="compositionally biased region" description="Low complexity" evidence="1">
    <location>
        <begin position="264"/>
        <end position="285"/>
    </location>
</feature>
<feature type="compositionally biased region" description="Polar residues" evidence="1">
    <location>
        <begin position="722"/>
        <end position="733"/>
    </location>
</feature>
<organism evidence="3 4">
    <name type="scientific">Rhizoctonia solani</name>
    <dbReference type="NCBI Taxonomy" id="456999"/>
    <lineage>
        <taxon>Eukaryota</taxon>
        <taxon>Fungi</taxon>
        <taxon>Dikarya</taxon>
        <taxon>Basidiomycota</taxon>
        <taxon>Agaricomycotina</taxon>
        <taxon>Agaricomycetes</taxon>
        <taxon>Cantharellales</taxon>
        <taxon>Ceratobasidiaceae</taxon>
        <taxon>Rhizoctonia</taxon>
    </lineage>
</organism>
<feature type="transmembrane region" description="Helical" evidence="2">
    <location>
        <begin position="129"/>
        <end position="154"/>
    </location>
</feature>
<feature type="compositionally biased region" description="Basic and acidic residues" evidence="1">
    <location>
        <begin position="836"/>
        <end position="847"/>
    </location>
</feature>
<name>A0A8H8NTG7_9AGAM</name>
<reference evidence="3" key="1">
    <citation type="submission" date="2020-05" db="EMBL/GenBank/DDBJ databases">
        <title>Evolutionary and genomic comparisons of hybrid uninucleate and nonhybrid Rhizoctonia fungi.</title>
        <authorList>
            <person name="Li C."/>
            <person name="Chen X."/>
        </authorList>
    </citation>
    <scope>NUCLEOTIDE SEQUENCE</scope>
    <source>
        <strain evidence="3">AG-1 IA</strain>
    </source>
</reference>
<feature type="region of interest" description="Disordered" evidence="1">
    <location>
        <begin position="402"/>
        <end position="427"/>
    </location>
</feature>
<evidence type="ECO:0000256" key="2">
    <source>
        <dbReference type="SAM" id="Phobius"/>
    </source>
</evidence>
<feature type="compositionally biased region" description="Low complexity" evidence="1">
    <location>
        <begin position="70"/>
        <end position="88"/>
    </location>
</feature>
<sequence length="881" mass="93418">MASELNARQVVTQTAQPLPSWLSYSALPGTGPVTSYTILRFPLTYYGPSIPLGTDGIWTYGGLTPPPTTATPSATTSPTTSLSSTITLPTPTTTTFASVSVITRTRTSSTIPPTSTSTEPAGSRETLPIVAIVLIALGVAAALLLCCLAGLLFWRRRRSRRAKEPPRGDSEFYAGPGPDEDVESIHAVPNLLGERHSLLGNDSFIVVGNRNGRSPLMTQRSLGGASYQRLAESRVSQVSRRTGSSEIGVAYTDLPPPRSRRRTVTAVSGGVSSSPSHPTSSSQPGIGSMRTHNESARSSLFQHPAEQDESPVLPRDSAHGAVKRASDLGQKPLQAPAPAAQGSSGATLGAELGMLGLGTRYPDPSQSLLAPLQVAAPARASLLVWLHRQLLLLVRTLAYPAQRPRASPPPRDTLTWPESPESEQDENAQLLTAERGNVRSGVGLLGRFSWFTRGGNGNGSPPARTSRNSYPGWMSPPTEEGFLAEVDAEHEQEYRASPSDPPTLESKPPASHPGMSRQHLVTPCTTTHLPSLVLPANVRGHRPGLDSLAAEVLLPGPPLLFLNDPHLCLILPVRPLQPFLRQSPLLSKLACEARVIATLTLCPSSTESGSAGRRTSSRPESDILDRPAPESLLDLPPPTLVPPSPAPVFPPGLARLPRTYNFGLLNELGDEPPAAEEEWRHIRSSPEHVDWRRISMGRTVRINSPHTATPSQVGSVHGGGTASPTATDPTSLQVPRPTGSNSSQSHSGGSDNSESRRAVGQSPSMSALTGGTTYSVSTSGTGTPADTTTVSSNPPYPPETLVTESFEFGGYGYAFDDSEYDEYETRATTVSSNDSSGRRAVDLHGEPDETDGQDVYVGRFGGEGGVRFVPPMSAVGVSRWS</sequence>
<gene>
    <name evidence="3" type="ORF">RhiXN_02962</name>
</gene>
<feature type="region of interest" description="Disordered" evidence="1">
    <location>
        <begin position="831"/>
        <end position="854"/>
    </location>
</feature>
<keyword evidence="2" id="KW-1133">Transmembrane helix</keyword>
<feature type="compositionally biased region" description="Low complexity" evidence="1">
    <location>
        <begin position="334"/>
        <end position="344"/>
    </location>
</feature>
<feature type="region of interest" description="Disordered" evidence="1">
    <location>
        <begin position="233"/>
        <end position="344"/>
    </location>
</feature>
<feature type="region of interest" description="Disordered" evidence="1">
    <location>
        <begin position="453"/>
        <end position="518"/>
    </location>
</feature>
<evidence type="ECO:0000313" key="3">
    <source>
        <dbReference type="EMBL" id="QRW18038.1"/>
    </source>
</evidence>
<feature type="region of interest" description="Disordered" evidence="1">
    <location>
        <begin position="700"/>
        <end position="797"/>
    </location>
</feature>
<dbReference type="Proteomes" id="UP000650533">
    <property type="component" value="Chromosome 3"/>
</dbReference>
<dbReference type="GeneID" id="67025242"/>
<proteinExistence type="predicted"/>
<dbReference type="AlphaFoldDB" id="A0A8H8NTG7"/>
<keyword evidence="2" id="KW-0472">Membrane</keyword>
<feature type="compositionally biased region" description="Low complexity" evidence="1">
    <location>
        <begin position="739"/>
        <end position="752"/>
    </location>
</feature>
<dbReference type="RefSeq" id="XP_043178275.1">
    <property type="nucleotide sequence ID" value="XM_043322779.1"/>
</dbReference>
<feature type="compositionally biased region" description="Low complexity" evidence="1">
    <location>
        <begin position="769"/>
        <end position="792"/>
    </location>
</feature>
<feature type="compositionally biased region" description="Polar residues" evidence="1">
    <location>
        <begin position="234"/>
        <end position="245"/>
    </location>
</feature>
<feature type="compositionally biased region" description="Polar residues" evidence="1">
    <location>
        <begin position="701"/>
        <end position="714"/>
    </location>
</feature>
<feature type="region of interest" description="Disordered" evidence="1">
    <location>
        <begin position="604"/>
        <end position="646"/>
    </location>
</feature>
<protein>
    <submittedName>
        <fullName evidence="3">Alphaherpesvirus glycoprotein E domain protein</fullName>
    </submittedName>
</protein>
<evidence type="ECO:0000256" key="1">
    <source>
        <dbReference type="SAM" id="MobiDB-lite"/>
    </source>
</evidence>
<feature type="region of interest" description="Disordered" evidence="1">
    <location>
        <begin position="159"/>
        <end position="181"/>
    </location>
</feature>
<evidence type="ECO:0000313" key="4">
    <source>
        <dbReference type="Proteomes" id="UP000650533"/>
    </source>
</evidence>
<dbReference type="KEGG" id="rsx:RhiXN_02962"/>
<accession>A0A8H8NTG7</accession>
<dbReference type="EMBL" id="CP059660">
    <property type="protein sequence ID" value="QRW18038.1"/>
    <property type="molecule type" value="Genomic_DNA"/>
</dbReference>
<feature type="region of interest" description="Disordered" evidence="1">
    <location>
        <begin position="68"/>
        <end position="88"/>
    </location>
</feature>
<keyword evidence="2" id="KW-0812">Transmembrane</keyword>
<feature type="compositionally biased region" description="Pro residues" evidence="1">
    <location>
        <begin position="635"/>
        <end position="646"/>
    </location>
</feature>